<keyword evidence="3" id="KW-1185">Reference proteome</keyword>
<feature type="chain" id="PRO_5044053716" evidence="1">
    <location>
        <begin position="26"/>
        <end position="158"/>
    </location>
</feature>
<feature type="signal peptide" evidence="1">
    <location>
        <begin position="1"/>
        <end position="25"/>
    </location>
</feature>
<dbReference type="HOGENOM" id="CLU_1673847_0_0_1"/>
<accession>A0A0D3K4X6</accession>
<dbReference type="Proteomes" id="UP000013827">
    <property type="component" value="Unassembled WGS sequence"/>
</dbReference>
<reference evidence="2" key="2">
    <citation type="submission" date="2024-10" db="UniProtKB">
        <authorList>
            <consortium name="EnsemblProtists"/>
        </authorList>
    </citation>
    <scope>IDENTIFICATION</scope>
</reference>
<keyword evidence="1" id="KW-0732">Signal</keyword>
<proteinExistence type="predicted"/>
<evidence type="ECO:0000313" key="3">
    <source>
        <dbReference type="Proteomes" id="UP000013827"/>
    </source>
</evidence>
<dbReference type="EnsemblProtists" id="EOD30811">
    <property type="protein sequence ID" value="EOD30811"/>
    <property type="gene ID" value="EMIHUDRAFT_365212"/>
</dbReference>
<protein>
    <submittedName>
        <fullName evidence="2">Uncharacterized protein</fullName>
    </submittedName>
</protein>
<name>A0A0D3K4X6_EMIH1</name>
<dbReference type="KEGG" id="ehx:EMIHUDRAFT_364668"/>
<reference evidence="3" key="1">
    <citation type="journal article" date="2013" name="Nature">
        <title>Pan genome of the phytoplankton Emiliania underpins its global distribution.</title>
        <authorList>
            <person name="Read B.A."/>
            <person name="Kegel J."/>
            <person name="Klute M.J."/>
            <person name="Kuo A."/>
            <person name="Lefebvre S.C."/>
            <person name="Maumus F."/>
            <person name="Mayer C."/>
            <person name="Miller J."/>
            <person name="Monier A."/>
            <person name="Salamov A."/>
            <person name="Young J."/>
            <person name="Aguilar M."/>
            <person name="Claverie J.M."/>
            <person name="Frickenhaus S."/>
            <person name="Gonzalez K."/>
            <person name="Herman E.K."/>
            <person name="Lin Y.C."/>
            <person name="Napier J."/>
            <person name="Ogata H."/>
            <person name="Sarno A.F."/>
            <person name="Shmutz J."/>
            <person name="Schroeder D."/>
            <person name="de Vargas C."/>
            <person name="Verret F."/>
            <person name="von Dassow P."/>
            <person name="Valentin K."/>
            <person name="Van de Peer Y."/>
            <person name="Wheeler G."/>
            <person name="Dacks J.B."/>
            <person name="Delwiche C.F."/>
            <person name="Dyhrman S.T."/>
            <person name="Glockner G."/>
            <person name="John U."/>
            <person name="Richards T."/>
            <person name="Worden A.Z."/>
            <person name="Zhang X."/>
            <person name="Grigoriev I.V."/>
            <person name="Allen A.E."/>
            <person name="Bidle K."/>
            <person name="Borodovsky M."/>
            <person name="Bowler C."/>
            <person name="Brownlee C."/>
            <person name="Cock J.M."/>
            <person name="Elias M."/>
            <person name="Gladyshev V.N."/>
            <person name="Groth M."/>
            <person name="Guda C."/>
            <person name="Hadaegh A."/>
            <person name="Iglesias-Rodriguez M.D."/>
            <person name="Jenkins J."/>
            <person name="Jones B.M."/>
            <person name="Lawson T."/>
            <person name="Leese F."/>
            <person name="Lindquist E."/>
            <person name="Lobanov A."/>
            <person name="Lomsadze A."/>
            <person name="Malik S.B."/>
            <person name="Marsh M.E."/>
            <person name="Mackinder L."/>
            <person name="Mock T."/>
            <person name="Mueller-Roeber B."/>
            <person name="Pagarete A."/>
            <person name="Parker M."/>
            <person name="Probert I."/>
            <person name="Quesneville H."/>
            <person name="Raines C."/>
            <person name="Rensing S.A."/>
            <person name="Riano-Pachon D.M."/>
            <person name="Richier S."/>
            <person name="Rokitta S."/>
            <person name="Shiraiwa Y."/>
            <person name="Soanes D.M."/>
            <person name="van der Giezen M."/>
            <person name="Wahlund T.M."/>
            <person name="Williams B."/>
            <person name="Wilson W."/>
            <person name="Wolfe G."/>
            <person name="Wurch L.L."/>
        </authorList>
    </citation>
    <scope>NUCLEOTIDE SEQUENCE</scope>
</reference>
<dbReference type="RefSeq" id="XP_005783240.1">
    <property type="nucleotide sequence ID" value="XM_005783183.1"/>
</dbReference>
<organism evidence="2 3">
    <name type="scientific">Emiliania huxleyi (strain CCMP1516)</name>
    <dbReference type="NCBI Taxonomy" id="280463"/>
    <lineage>
        <taxon>Eukaryota</taxon>
        <taxon>Haptista</taxon>
        <taxon>Haptophyta</taxon>
        <taxon>Prymnesiophyceae</taxon>
        <taxon>Isochrysidales</taxon>
        <taxon>Noelaerhabdaceae</taxon>
        <taxon>Emiliania</taxon>
    </lineage>
</organism>
<evidence type="ECO:0000313" key="2">
    <source>
        <dbReference type="EnsemblProtists" id="EOD30811"/>
    </source>
</evidence>
<dbReference type="GeneID" id="17277611"/>
<dbReference type="RefSeq" id="XP_005784767.1">
    <property type="nucleotide sequence ID" value="XM_005784710.1"/>
</dbReference>
<dbReference type="AlphaFoldDB" id="A0A0D3K4X6"/>
<dbReference type="EnsemblProtists" id="EOD32338">
    <property type="protein sequence ID" value="EOD32338"/>
    <property type="gene ID" value="EMIHUDRAFT_364668"/>
</dbReference>
<dbReference type="PaxDb" id="2903-EOD30811"/>
<sequence length="158" mass="17101">MIPPPGGFATNLQLFKSLLLNLSATAPLLRLVPPSLLARARASGRERLCNATVDFNVEHNLVLPGGRDAQGARPGICPDRVTSADGTPYLVRLKNAGAFLHSDVAVEYSRPNIEHLARSGHFTPQELSKLVYIPPLPWTYAPGAAHTRDVRILVTFSS</sequence>
<evidence type="ECO:0000256" key="1">
    <source>
        <dbReference type="SAM" id="SignalP"/>
    </source>
</evidence>
<dbReference type="GeneID" id="17276085"/>
<dbReference type="KEGG" id="ehx:EMIHUDRAFT_365212"/>